<name>A0A7K0DC60_9NOCA</name>
<proteinExistence type="predicted"/>
<dbReference type="PANTHER" id="PTHR37938:SF1">
    <property type="entry name" value="BLL0215 PROTEIN"/>
    <property type="match status" value="1"/>
</dbReference>
<feature type="transmembrane region" description="Helical" evidence="2">
    <location>
        <begin position="25"/>
        <end position="47"/>
    </location>
</feature>
<dbReference type="AlphaFoldDB" id="A0A7K0DC60"/>
<dbReference type="OrthoDB" id="4350422at2"/>
<evidence type="ECO:0000256" key="2">
    <source>
        <dbReference type="SAM" id="Phobius"/>
    </source>
</evidence>
<reference evidence="4 5" key="1">
    <citation type="submission" date="2019-10" db="EMBL/GenBank/DDBJ databases">
        <title>Nocardia macrotermitis sp. nov. and Nocardia aurantia sp. nov., isolated from the gut of fungus growing-termite Macrotermes natalensis.</title>
        <authorList>
            <person name="Benndorf R."/>
            <person name="Schwitalla J."/>
            <person name="Martin K."/>
            <person name="De Beer W."/>
            <person name="Kaster A.-K."/>
            <person name="Vollmers J."/>
            <person name="Poulsen M."/>
            <person name="Beemelmanns C."/>
        </authorList>
    </citation>
    <scope>NUCLEOTIDE SEQUENCE [LARGE SCALE GENOMIC DNA]</scope>
    <source>
        <strain evidence="4 5">RB20</strain>
    </source>
</reference>
<feature type="transmembrane region" description="Helical" evidence="2">
    <location>
        <begin position="53"/>
        <end position="72"/>
    </location>
</feature>
<evidence type="ECO:0000256" key="1">
    <source>
        <dbReference type="SAM" id="MobiDB-lite"/>
    </source>
</evidence>
<feature type="domain" description="YdbS-like PH" evidence="3">
    <location>
        <begin position="82"/>
        <end position="154"/>
    </location>
</feature>
<dbReference type="InterPro" id="IPR005182">
    <property type="entry name" value="YdbS-like_PH"/>
</dbReference>
<dbReference type="PANTHER" id="PTHR37938">
    <property type="entry name" value="BLL0215 PROTEIN"/>
    <property type="match status" value="1"/>
</dbReference>
<organism evidence="4 5">
    <name type="scientific">Nocardia macrotermitis</name>
    <dbReference type="NCBI Taxonomy" id="2585198"/>
    <lineage>
        <taxon>Bacteria</taxon>
        <taxon>Bacillati</taxon>
        <taxon>Actinomycetota</taxon>
        <taxon>Actinomycetes</taxon>
        <taxon>Mycobacteriales</taxon>
        <taxon>Nocardiaceae</taxon>
        <taxon>Nocardia</taxon>
    </lineage>
</organism>
<keyword evidence="2" id="KW-1133">Transmembrane helix</keyword>
<evidence type="ECO:0000313" key="5">
    <source>
        <dbReference type="Proteomes" id="UP000438448"/>
    </source>
</evidence>
<keyword evidence="2" id="KW-0472">Membrane</keyword>
<feature type="region of interest" description="Disordered" evidence="1">
    <location>
        <begin position="163"/>
        <end position="185"/>
    </location>
</feature>
<protein>
    <recommendedName>
        <fullName evidence="3">YdbS-like PH domain-containing protein</fullName>
    </recommendedName>
</protein>
<evidence type="ECO:0000259" key="3">
    <source>
        <dbReference type="Pfam" id="PF03703"/>
    </source>
</evidence>
<dbReference type="EMBL" id="WEGK01000019">
    <property type="protein sequence ID" value="MQY23370.1"/>
    <property type="molecule type" value="Genomic_DNA"/>
</dbReference>
<gene>
    <name evidence="4" type="ORF">NRB20_64980</name>
</gene>
<accession>A0A7K0DC60</accession>
<comment type="caution">
    <text evidence="4">The sequence shown here is derived from an EMBL/GenBank/DDBJ whole genome shotgun (WGS) entry which is preliminary data.</text>
</comment>
<dbReference type="RefSeq" id="WP_153415149.1">
    <property type="nucleotide sequence ID" value="NZ_WEGK01000019.1"/>
</dbReference>
<sequence>MGYPEGLLAPDERLLLHRHPHWKMLFWPAVTFIVATALAGFAGGLAWRHVQDTARTVVLLAIAAVWAVLVLWRGAGPVIRWGSTHFIITDRRVLVREGVFTHTGIDIPMNRIASVQFRHRLFERLLGTGTLILDAASGDPLEYHDIPEVEHVHALLYHEVFDSTRDSRPDRQPGPDSQRGQRDYR</sequence>
<dbReference type="Pfam" id="PF03703">
    <property type="entry name" value="bPH_2"/>
    <property type="match status" value="1"/>
</dbReference>
<keyword evidence="5" id="KW-1185">Reference proteome</keyword>
<dbReference type="Proteomes" id="UP000438448">
    <property type="component" value="Unassembled WGS sequence"/>
</dbReference>
<keyword evidence="2" id="KW-0812">Transmembrane</keyword>
<evidence type="ECO:0000313" key="4">
    <source>
        <dbReference type="EMBL" id="MQY23370.1"/>
    </source>
</evidence>